<proteinExistence type="predicted"/>
<dbReference type="AlphaFoldDB" id="A0A2M3ZS01"/>
<organism evidence="1">
    <name type="scientific">Anopheles braziliensis</name>
    <dbReference type="NCBI Taxonomy" id="58242"/>
    <lineage>
        <taxon>Eukaryota</taxon>
        <taxon>Metazoa</taxon>
        <taxon>Ecdysozoa</taxon>
        <taxon>Arthropoda</taxon>
        <taxon>Hexapoda</taxon>
        <taxon>Insecta</taxon>
        <taxon>Pterygota</taxon>
        <taxon>Neoptera</taxon>
        <taxon>Endopterygota</taxon>
        <taxon>Diptera</taxon>
        <taxon>Nematocera</taxon>
        <taxon>Culicoidea</taxon>
        <taxon>Culicidae</taxon>
        <taxon>Anophelinae</taxon>
        <taxon>Anopheles</taxon>
    </lineage>
</organism>
<protein>
    <submittedName>
        <fullName evidence="1">Putative secreted peptide</fullName>
    </submittedName>
</protein>
<sequence length="103" mass="11876">MMATRRKRKRKMRRRRKMVIVVARCSARPYASAARAVRSIRPASTVWIRSSFPRMMRPRSRPKRPGTKMEDVLALALVVLPRLGHPVPARRPLPSPELVTLPE</sequence>
<name>A0A2M3ZS01_9DIPT</name>
<accession>A0A2M3ZS01</accession>
<reference evidence="1" key="1">
    <citation type="submission" date="2018-01" db="EMBL/GenBank/DDBJ databases">
        <title>An insight into the sialome of Amazonian anophelines.</title>
        <authorList>
            <person name="Ribeiro J.M."/>
            <person name="Scarpassa V."/>
            <person name="Calvo E."/>
        </authorList>
    </citation>
    <scope>NUCLEOTIDE SEQUENCE</scope>
    <source>
        <tissue evidence="1">Salivary glands</tissue>
    </source>
</reference>
<dbReference type="EMBL" id="GGFM01010524">
    <property type="protein sequence ID" value="MBW31275.1"/>
    <property type="molecule type" value="Transcribed_RNA"/>
</dbReference>
<evidence type="ECO:0000313" key="1">
    <source>
        <dbReference type="EMBL" id="MBW31275.1"/>
    </source>
</evidence>